<protein>
    <recommendedName>
        <fullName evidence="6">Tubulin--tyrosine ligase-like protein 5</fullName>
    </recommendedName>
</protein>
<dbReference type="GO" id="GO:0005524">
    <property type="term" value="F:ATP binding"/>
    <property type="evidence" value="ECO:0007669"/>
    <property type="project" value="UniProtKB-KW"/>
</dbReference>
<dbReference type="EMBL" id="DS985246">
    <property type="protein sequence ID" value="EDV23631.1"/>
    <property type="molecule type" value="Genomic_DNA"/>
</dbReference>
<dbReference type="GO" id="GO:0000226">
    <property type="term" value="P:microtubule cytoskeleton organization"/>
    <property type="evidence" value="ECO:0000318"/>
    <property type="project" value="GO_Central"/>
</dbReference>
<accession>B3S0G2</accession>
<evidence type="ECO:0000256" key="7">
    <source>
        <dbReference type="ARBA" id="ARBA00049274"/>
    </source>
</evidence>
<dbReference type="InParanoid" id="B3S0G2"/>
<organism evidence="8 9">
    <name type="scientific">Trichoplax adhaerens</name>
    <name type="common">Trichoplax reptans</name>
    <dbReference type="NCBI Taxonomy" id="10228"/>
    <lineage>
        <taxon>Eukaryota</taxon>
        <taxon>Metazoa</taxon>
        <taxon>Placozoa</taxon>
        <taxon>Uniplacotomia</taxon>
        <taxon>Trichoplacea</taxon>
        <taxon>Trichoplacidae</taxon>
        <taxon>Trichoplax</taxon>
    </lineage>
</organism>
<keyword evidence="2" id="KW-0436">Ligase</keyword>
<comment type="similarity">
    <text evidence="1">Belongs to the tubulin--tyrosine ligase family.</text>
</comment>
<dbReference type="PhylomeDB" id="B3S0G2"/>
<dbReference type="HOGENOM" id="CLU_010131_1_4_1"/>
<dbReference type="Gene3D" id="3.30.470.20">
    <property type="entry name" value="ATP-grasp fold, B domain"/>
    <property type="match status" value="1"/>
</dbReference>
<keyword evidence="5" id="KW-0067">ATP-binding</keyword>
<evidence type="ECO:0000256" key="6">
    <source>
        <dbReference type="ARBA" id="ARBA00041448"/>
    </source>
</evidence>
<proteinExistence type="inferred from homology"/>
<reference evidence="8 9" key="1">
    <citation type="journal article" date="2008" name="Nature">
        <title>The Trichoplax genome and the nature of placozoans.</title>
        <authorList>
            <person name="Srivastava M."/>
            <person name="Begovic E."/>
            <person name="Chapman J."/>
            <person name="Putnam N.H."/>
            <person name="Hellsten U."/>
            <person name="Kawashima T."/>
            <person name="Kuo A."/>
            <person name="Mitros T."/>
            <person name="Salamov A."/>
            <person name="Carpenter M.L."/>
            <person name="Signorovitch A.Y."/>
            <person name="Moreno M.A."/>
            <person name="Kamm K."/>
            <person name="Grimwood J."/>
            <person name="Schmutz J."/>
            <person name="Shapiro H."/>
            <person name="Grigoriev I.V."/>
            <person name="Buss L.W."/>
            <person name="Schierwater B."/>
            <person name="Dellaporta S.L."/>
            <person name="Rokhsar D.S."/>
        </authorList>
    </citation>
    <scope>NUCLEOTIDE SEQUENCE [LARGE SCALE GENOMIC DNA]</scope>
    <source>
        <strain evidence="8 9">Grell-BS-1999</strain>
    </source>
</reference>
<gene>
    <name evidence="8" type="ORF">TRIADDRAFT_27246</name>
</gene>
<comment type="catalytic activity">
    <reaction evidence="7">
        <text>L-glutamyl-[protein] + L-glutamate + ATP = gamma-L-glutamyl-L-glutamyl-[protein] + ADP + phosphate + H(+)</text>
        <dbReference type="Rhea" id="RHEA:60144"/>
        <dbReference type="Rhea" id="RHEA-COMP:10208"/>
        <dbReference type="Rhea" id="RHEA-COMP:15517"/>
        <dbReference type="ChEBI" id="CHEBI:15378"/>
        <dbReference type="ChEBI" id="CHEBI:29973"/>
        <dbReference type="ChEBI" id="CHEBI:29985"/>
        <dbReference type="ChEBI" id="CHEBI:30616"/>
        <dbReference type="ChEBI" id="CHEBI:43474"/>
        <dbReference type="ChEBI" id="CHEBI:143622"/>
        <dbReference type="ChEBI" id="CHEBI:456216"/>
    </reaction>
    <physiologicalReaction direction="left-to-right" evidence="7">
        <dbReference type="Rhea" id="RHEA:60145"/>
    </physiologicalReaction>
</comment>
<dbReference type="PANTHER" id="PTHR12241">
    <property type="entry name" value="TUBULIN POLYGLUTAMYLASE"/>
    <property type="match status" value="1"/>
</dbReference>
<dbReference type="AlphaFoldDB" id="B3S0G2"/>
<dbReference type="PANTHER" id="PTHR12241:SF145">
    <property type="entry name" value="TUBULIN POLYGLUTAMYLASE TTLL5"/>
    <property type="match status" value="1"/>
</dbReference>
<dbReference type="RefSeq" id="XP_002113157.1">
    <property type="nucleotide sequence ID" value="XM_002113121.1"/>
</dbReference>
<feature type="non-terminal residue" evidence="8">
    <location>
        <position position="1"/>
    </location>
</feature>
<dbReference type="eggNOG" id="KOG2157">
    <property type="taxonomic scope" value="Eukaryota"/>
</dbReference>
<dbReference type="GO" id="GO:0036064">
    <property type="term" value="C:ciliary basal body"/>
    <property type="evidence" value="ECO:0000318"/>
    <property type="project" value="GO_Central"/>
</dbReference>
<evidence type="ECO:0000256" key="1">
    <source>
        <dbReference type="ARBA" id="ARBA00006820"/>
    </source>
</evidence>
<dbReference type="STRING" id="10228.B3S0G2"/>
<dbReference type="CTD" id="6754370"/>
<dbReference type="OrthoDB" id="2016263at2759"/>
<dbReference type="FunFam" id="3.30.470.20:FF:000009">
    <property type="entry name" value="tubulin polyglutamylase TTLL5 isoform X1"/>
    <property type="match status" value="1"/>
</dbReference>
<keyword evidence="4" id="KW-0547">Nucleotide-binding</keyword>
<dbReference type="KEGG" id="tad:TRIADDRAFT_27246"/>
<dbReference type="SUPFAM" id="SSF56059">
    <property type="entry name" value="Glutathione synthetase ATP-binding domain-like"/>
    <property type="match status" value="1"/>
</dbReference>
<dbReference type="GeneID" id="6754370"/>
<name>B3S0G2_TRIAD</name>
<dbReference type="OMA" id="QLWMDIK"/>
<dbReference type="GO" id="GO:0015631">
    <property type="term" value="F:tubulin binding"/>
    <property type="evidence" value="ECO:0000318"/>
    <property type="project" value="GO_Central"/>
</dbReference>
<keyword evidence="3" id="KW-0493">Microtubule</keyword>
<dbReference type="PROSITE" id="PS51221">
    <property type="entry name" value="TTL"/>
    <property type="match status" value="1"/>
</dbReference>
<dbReference type="Proteomes" id="UP000009022">
    <property type="component" value="Unassembled WGS sequence"/>
</dbReference>
<dbReference type="GO" id="GO:0070740">
    <property type="term" value="F:tubulin-glutamic acid ligase activity"/>
    <property type="evidence" value="ECO:0000318"/>
    <property type="project" value="GO_Central"/>
</dbReference>
<dbReference type="InterPro" id="IPR004344">
    <property type="entry name" value="TTL/TTLL_fam"/>
</dbReference>
<evidence type="ECO:0000256" key="4">
    <source>
        <dbReference type="ARBA" id="ARBA00022741"/>
    </source>
</evidence>
<evidence type="ECO:0000256" key="2">
    <source>
        <dbReference type="ARBA" id="ARBA00022598"/>
    </source>
</evidence>
<dbReference type="Pfam" id="PF03133">
    <property type="entry name" value="TTL"/>
    <property type="match status" value="1"/>
</dbReference>
<evidence type="ECO:0000313" key="9">
    <source>
        <dbReference type="Proteomes" id="UP000009022"/>
    </source>
</evidence>
<sequence>DYITSSKEPVILWAGPKKDLPVIIFRPELTACAVDQRYKSIGDKFHMAYKVMCDCKLIHQVLTAHGFREAHPNSSNFNIMWTGSHLKPYLMRGLLDYQRINHFPRSYEVTRKDRMFKNVQRMQHQVRDKTFDFVPKTFVLPEEYNEFYATFKREKGLWIVKPIASSRGRGIFLVSQPNQVPLDEKLVVSRYVRNPYCIDGYKFDIRLYVLVTSYDPLVIYLYKEGLTRFATMKYDNGVRNINKACMHLTNYSINKKSNDYIRCEDPNVEDFGNKWSMSAMLRYLNEYGEDTTALMIRIEDVIIKTIISAELPIATACKSFLPHRRNCFEIYGFDILVDEDLRPWVLEVNLSPSLACDTPMDFKIKSSLICDTFNIIGEFNL</sequence>
<evidence type="ECO:0000256" key="5">
    <source>
        <dbReference type="ARBA" id="ARBA00022840"/>
    </source>
</evidence>
<keyword evidence="9" id="KW-1185">Reference proteome</keyword>
<evidence type="ECO:0000256" key="3">
    <source>
        <dbReference type="ARBA" id="ARBA00022701"/>
    </source>
</evidence>
<evidence type="ECO:0000313" key="8">
    <source>
        <dbReference type="EMBL" id="EDV23631.1"/>
    </source>
</evidence>
<dbReference type="GO" id="GO:0005874">
    <property type="term" value="C:microtubule"/>
    <property type="evidence" value="ECO:0007669"/>
    <property type="project" value="UniProtKB-KW"/>
</dbReference>